<dbReference type="SMART" id="SM00028">
    <property type="entry name" value="TPR"/>
    <property type="match status" value="6"/>
</dbReference>
<keyword evidence="9" id="KW-1185">Reference proteome</keyword>
<keyword evidence="5" id="KW-0175">Coiled coil</keyword>
<feature type="region of interest" description="Disordered" evidence="6">
    <location>
        <begin position="1"/>
        <end position="62"/>
    </location>
</feature>
<dbReference type="Gene3D" id="1.25.40.10">
    <property type="entry name" value="Tetratricopeptide repeat domain"/>
    <property type="match status" value="3"/>
</dbReference>
<dbReference type="EMBL" id="LR586016">
    <property type="protein sequence ID" value="VIP05170.1"/>
    <property type="molecule type" value="Genomic_DNA"/>
</dbReference>
<dbReference type="InParanoid" id="A0A6C2YU55"/>
<keyword evidence="3 8" id="KW-0418">Kinase</keyword>
<sequence length="1025" mass="111760">MSPTDPPFGPLPPPAATPAGNAPQTPPNTPSATAATPIISPVGTPNGTPVGSSTQPHANIADAPEIPGYTITEFIAQGGMGRVFGGMDRQLQREVAIKTLRAGANADRFLIEAKITAQLPHPGIPPVYAIGTLPGNLPWLAMKRIRGQTLEKLLRSRPNPSSDLPKMLVIFEQIAQAVGFAHRHGIIHRDIKPLNVMVGEFGEVQVMDWGLAKSRADSTADTPPESATPPEDLSPAPADLTRPGAILGTPSYLSPEQAAGHSVDARTDVFALGSLLTMILTGHPAYVSPFVGDIVAMARDANLADARNRLLACGCDPELAKLALQLLAPNRDDRPADGHIVAEAIASYRAQLDARLRLAETTAAESRIRNAEQAKRRRLAQIAGGTLVAVLLIGIAGTSWGLWQANLARAAESERANAEAAAKLEAQEQRQQAETARLAAESARQTEAQQRRFAESIADFVQNDILALASSESQIRFARLGSPQLSPNLTMRELLQRAAKRLRNRQDLDPATEAELCWMIGVNFRALGAYPQAIEFLQRSRTIRRHILGPDDPVTLNTENSLAFAMQHSGQVAEAIQLTQQILERQRKTLGPTHELTLTSQDNLGRAYIIADKLPEAIAELEFVRDQRMKTIGPTHEDTLTTLANLGVAFQKQRRFADAAQLFKEVREVRLKTLGTEHPDTLTVTGNLAANYFESGNLQEAIPHFQTVHRASDARLGPDDPASYTAIHNLTAAYLSANRLDDAMPLLEQLPGRAERIFGPLHADTLEALRNLAAAYQKRKQPRQWIATLEILLPRVRQTTGNDSLESLVLLNRLAGAYLMVQQYEQAVPLFESIHPLVRKRFGPNHENTIDTLGNLGQAYLRAKQPEKGLLAIREFIAGQRELLAKQPAALGQVLVDTSRMLLETGQPAAAEPWLRESLGILEKATPKQWTNSGVTIMLGTSLLMQKKLADAEPLLLSGYEGLLAARNAPSPPSAELFRETIDRIIVLYTLQKQPDKVAHWKSQREQWQPPTNPDGKPAPNVDKP</sequence>
<feature type="compositionally biased region" description="Low complexity" evidence="6">
    <location>
        <begin position="30"/>
        <end position="41"/>
    </location>
</feature>
<dbReference type="InterPro" id="IPR008271">
    <property type="entry name" value="Ser/Thr_kinase_AS"/>
</dbReference>
<evidence type="ECO:0000256" key="2">
    <source>
        <dbReference type="ARBA" id="ARBA00022741"/>
    </source>
</evidence>
<feature type="compositionally biased region" description="Polar residues" evidence="6">
    <location>
        <begin position="43"/>
        <end position="57"/>
    </location>
</feature>
<dbReference type="PROSITE" id="PS50011">
    <property type="entry name" value="PROTEIN_KINASE_DOM"/>
    <property type="match status" value="1"/>
</dbReference>
<gene>
    <name evidence="8" type="ORF">GMBLW1_40230</name>
</gene>
<dbReference type="PROSITE" id="PS00108">
    <property type="entry name" value="PROTEIN_KINASE_ST"/>
    <property type="match status" value="1"/>
</dbReference>
<dbReference type="RefSeq" id="WP_162660220.1">
    <property type="nucleotide sequence ID" value="NZ_LR593887.1"/>
</dbReference>
<name>A0A6C2YU55_9BACT</name>
<dbReference type="CDD" id="cd14014">
    <property type="entry name" value="STKc_PknB_like"/>
    <property type="match status" value="1"/>
</dbReference>
<keyword evidence="8" id="KW-0723">Serine/threonine-protein kinase</keyword>
<reference evidence="8" key="1">
    <citation type="submission" date="2019-04" db="EMBL/GenBank/DDBJ databases">
        <authorList>
            <consortium name="Science for Life Laboratories"/>
        </authorList>
    </citation>
    <scope>NUCLEOTIDE SEQUENCE</scope>
    <source>
        <strain evidence="8">MBLW1</strain>
    </source>
</reference>
<dbReference type="InterPro" id="IPR011009">
    <property type="entry name" value="Kinase-like_dom_sf"/>
</dbReference>
<dbReference type="Pfam" id="PF13424">
    <property type="entry name" value="TPR_12"/>
    <property type="match status" value="3"/>
</dbReference>
<evidence type="ECO:0000313" key="8">
    <source>
        <dbReference type="EMBL" id="VIP05170.1"/>
    </source>
</evidence>
<proteinExistence type="predicted"/>
<keyword evidence="1" id="KW-0808">Transferase</keyword>
<dbReference type="InterPro" id="IPR019734">
    <property type="entry name" value="TPR_rpt"/>
</dbReference>
<feature type="region of interest" description="Disordered" evidence="6">
    <location>
        <begin position="214"/>
        <end position="247"/>
    </location>
</feature>
<evidence type="ECO:0000313" key="9">
    <source>
        <dbReference type="Proteomes" id="UP000464378"/>
    </source>
</evidence>
<dbReference type="AlphaFoldDB" id="A0A6C2YU55"/>
<evidence type="ECO:0000256" key="4">
    <source>
        <dbReference type="ARBA" id="ARBA00022840"/>
    </source>
</evidence>
<dbReference type="Proteomes" id="UP000464378">
    <property type="component" value="Chromosome"/>
</dbReference>
<organism evidence="8">
    <name type="scientific">Tuwongella immobilis</name>
    <dbReference type="NCBI Taxonomy" id="692036"/>
    <lineage>
        <taxon>Bacteria</taxon>
        <taxon>Pseudomonadati</taxon>
        <taxon>Planctomycetota</taxon>
        <taxon>Planctomycetia</taxon>
        <taxon>Gemmatales</taxon>
        <taxon>Gemmataceae</taxon>
        <taxon>Tuwongella</taxon>
    </lineage>
</organism>
<feature type="region of interest" description="Disordered" evidence="6">
    <location>
        <begin position="998"/>
        <end position="1025"/>
    </location>
</feature>
<dbReference type="Pfam" id="PF13374">
    <property type="entry name" value="TPR_10"/>
    <property type="match status" value="1"/>
</dbReference>
<dbReference type="PRINTS" id="PR00381">
    <property type="entry name" value="KINESINLIGHT"/>
</dbReference>
<evidence type="ECO:0000256" key="1">
    <source>
        <dbReference type="ARBA" id="ARBA00022679"/>
    </source>
</evidence>
<dbReference type="InterPro" id="IPR000719">
    <property type="entry name" value="Prot_kinase_dom"/>
</dbReference>
<dbReference type="SUPFAM" id="SSF56112">
    <property type="entry name" value="Protein kinase-like (PK-like)"/>
    <property type="match status" value="1"/>
</dbReference>
<dbReference type="GO" id="GO:0005524">
    <property type="term" value="F:ATP binding"/>
    <property type="evidence" value="ECO:0007669"/>
    <property type="project" value="UniProtKB-KW"/>
</dbReference>
<dbReference type="Pfam" id="PF00069">
    <property type="entry name" value="Pkinase"/>
    <property type="match status" value="1"/>
</dbReference>
<feature type="domain" description="Protein kinase" evidence="7">
    <location>
        <begin position="69"/>
        <end position="346"/>
    </location>
</feature>
<dbReference type="Gene3D" id="1.10.510.10">
    <property type="entry name" value="Transferase(Phosphotransferase) domain 1"/>
    <property type="match status" value="1"/>
</dbReference>
<dbReference type="PANTHER" id="PTHR43289">
    <property type="entry name" value="MITOGEN-ACTIVATED PROTEIN KINASE KINASE KINASE 20-RELATED"/>
    <property type="match status" value="1"/>
</dbReference>
<dbReference type="SMART" id="SM00220">
    <property type="entry name" value="S_TKc"/>
    <property type="match status" value="1"/>
</dbReference>
<feature type="compositionally biased region" description="Pro residues" evidence="6">
    <location>
        <begin position="1"/>
        <end position="16"/>
    </location>
</feature>
<evidence type="ECO:0000256" key="6">
    <source>
        <dbReference type="SAM" id="MobiDB-lite"/>
    </source>
</evidence>
<evidence type="ECO:0000256" key="3">
    <source>
        <dbReference type="ARBA" id="ARBA00022777"/>
    </source>
</evidence>
<dbReference type="PANTHER" id="PTHR43289:SF6">
    <property type="entry name" value="SERINE_THREONINE-PROTEIN KINASE NEKL-3"/>
    <property type="match status" value="1"/>
</dbReference>
<evidence type="ECO:0000256" key="5">
    <source>
        <dbReference type="SAM" id="Coils"/>
    </source>
</evidence>
<dbReference type="KEGG" id="tim:GMBLW1_40230"/>
<dbReference type="Gene3D" id="3.30.200.20">
    <property type="entry name" value="Phosphorylase Kinase, domain 1"/>
    <property type="match status" value="1"/>
</dbReference>
<dbReference type="InterPro" id="IPR011990">
    <property type="entry name" value="TPR-like_helical_dom_sf"/>
</dbReference>
<evidence type="ECO:0000259" key="7">
    <source>
        <dbReference type="PROSITE" id="PS50011"/>
    </source>
</evidence>
<keyword evidence="4" id="KW-0067">ATP-binding</keyword>
<dbReference type="GO" id="GO:0004674">
    <property type="term" value="F:protein serine/threonine kinase activity"/>
    <property type="evidence" value="ECO:0007669"/>
    <property type="project" value="UniProtKB-KW"/>
</dbReference>
<protein>
    <recommendedName>
        <fullName evidence="7">Protein kinase domain-containing protein</fullName>
    </recommendedName>
</protein>
<dbReference type="SUPFAM" id="SSF48452">
    <property type="entry name" value="TPR-like"/>
    <property type="match status" value="3"/>
</dbReference>
<dbReference type="EMBL" id="LR593887">
    <property type="protein sequence ID" value="VTS07696.1"/>
    <property type="molecule type" value="Genomic_DNA"/>
</dbReference>
<feature type="coiled-coil region" evidence="5">
    <location>
        <begin position="408"/>
        <end position="446"/>
    </location>
</feature>
<keyword evidence="2" id="KW-0547">Nucleotide-binding</keyword>
<accession>A0A6C2YU55</accession>